<dbReference type="PROSITE" id="PS01159">
    <property type="entry name" value="WW_DOMAIN_1"/>
    <property type="match status" value="1"/>
</dbReference>
<feature type="domain" description="WW" evidence="3">
    <location>
        <begin position="87"/>
        <end position="121"/>
    </location>
</feature>
<feature type="compositionally biased region" description="Basic and acidic residues" evidence="1">
    <location>
        <begin position="340"/>
        <end position="352"/>
    </location>
</feature>
<feature type="compositionally biased region" description="Pro residues" evidence="1">
    <location>
        <begin position="78"/>
        <end position="91"/>
    </location>
</feature>
<dbReference type="Gene3D" id="2.20.70.10">
    <property type="match status" value="1"/>
</dbReference>
<dbReference type="SUPFAM" id="SSF51045">
    <property type="entry name" value="WW domain"/>
    <property type="match status" value="1"/>
</dbReference>
<evidence type="ECO:0000313" key="4">
    <source>
        <dbReference type="EMBL" id="PSK54132.1"/>
    </source>
</evidence>
<name>A0A2P8A0Z6_9PEZI</name>
<evidence type="ECO:0000256" key="1">
    <source>
        <dbReference type="SAM" id="MobiDB-lite"/>
    </source>
</evidence>
<evidence type="ECO:0000313" key="5">
    <source>
        <dbReference type="Proteomes" id="UP000243723"/>
    </source>
</evidence>
<keyword evidence="2" id="KW-1133">Transmembrane helix</keyword>
<feature type="region of interest" description="Disordered" evidence="1">
    <location>
        <begin position="201"/>
        <end position="223"/>
    </location>
</feature>
<feature type="region of interest" description="Disordered" evidence="1">
    <location>
        <begin position="264"/>
        <end position="389"/>
    </location>
</feature>
<feature type="region of interest" description="Disordered" evidence="1">
    <location>
        <begin position="114"/>
        <end position="172"/>
    </location>
</feature>
<dbReference type="PROSITE" id="PS50020">
    <property type="entry name" value="WW_DOMAIN_2"/>
    <property type="match status" value="1"/>
</dbReference>
<proteinExistence type="predicted"/>
<accession>A0A2P8A0Z6</accession>
<dbReference type="Pfam" id="PF00397">
    <property type="entry name" value="WW"/>
    <property type="match status" value="1"/>
</dbReference>
<dbReference type="STRING" id="40998.A0A2P8A0Z6"/>
<sequence>MTKRPQIIHDPTVDMCRPNAGHLPRLTGQTQLYQHEKKKGTFEELKTTLGVGDKDKKPEERKDSKDHASHPPAQQSYQPPPPGQGNPPLPPGWTSQYDNNSQRWFFIEQATGRTQWDFPGHSPAPPAGGYHAPPSGGHSSAPWEQNRGYDGGHRYPAQGEQHGAPGYGAPHGAPGYGPPHGAQGYGAPVYGVPGYGAPGHGAPGYDPHMTGDQKPKKDKDNKNMMLAAGGGLAAGAIGGAVVANAMGMSSSFFPSPSCPALIHPIPSPLLHSPTSSPCPSLRPNPEANQPDDSDDEHHTSSYAAAPSAGYGGPSYGAPPGTAPPGVLPPTDADGNSISSSDREDVQEARADYEEALADANDSDASSSDHERLEEAREEYEEEVEEAYDD</sequence>
<feature type="compositionally biased region" description="Low complexity" evidence="1">
    <location>
        <begin position="264"/>
        <end position="281"/>
    </location>
</feature>
<organism evidence="4 5">
    <name type="scientific">Elsinoe australis</name>
    <dbReference type="NCBI Taxonomy" id="40998"/>
    <lineage>
        <taxon>Eukaryota</taxon>
        <taxon>Fungi</taxon>
        <taxon>Dikarya</taxon>
        <taxon>Ascomycota</taxon>
        <taxon>Pezizomycotina</taxon>
        <taxon>Dothideomycetes</taxon>
        <taxon>Dothideomycetidae</taxon>
        <taxon>Myriangiales</taxon>
        <taxon>Elsinoaceae</taxon>
        <taxon>Elsinoe</taxon>
    </lineage>
</organism>
<dbReference type="AlphaFoldDB" id="A0A2P8A0Z6"/>
<evidence type="ECO:0000259" key="3">
    <source>
        <dbReference type="PROSITE" id="PS50020"/>
    </source>
</evidence>
<protein>
    <recommendedName>
        <fullName evidence="3">WW domain-containing protein</fullName>
    </recommendedName>
</protein>
<feature type="region of interest" description="Disordered" evidence="1">
    <location>
        <begin position="1"/>
        <end position="98"/>
    </location>
</feature>
<dbReference type="InterPro" id="IPR036020">
    <property type="entry name" value="WW_dom_sf"/>
</dbReference>
<comment type="caution">
    <text evidence="4">The sequence shown here is derived from an EMBL/GenBank/DDBJ whole genome shotgun (WGS) entry which is preliminary data.</text>
</comment>
<feature type="compositionally biased region" description="Basic and acidic residues" evidence="1">
    <location>
        <begin position="209"/>
        <end position="222"/>
    </location>
</feature>
<reference evidence="4 5" key="1">
    <citation type="submission" date="2017-05" db="EMBL/GenBank/DDBJ databases">
        <title>Draft genome sequence of Elsinoe australis.</title>
        <authorList>
            <person name="Cheng Q."/>
        </authorList>
    </citation>
    <scope>NUCLEOTIDE SEQUENCE [LARGE SCALE GENOMIC DNA]</scope>
    <source>
        <strain evidence="4 5">NL1</strain>
    </source>
</reference>
<dbReference type="EMBL" id="NHZQ01000087">
    <property type="protein sequence ID" value="PSK54132.1"/>
    <property type="molecule type" value="Genomic_DNA"/>
</dbReference>
<feature type="compositionally biased region" description="Low complexity" evidence="1">
    <location>
        <begin position="161"/>
        <end position="172"/>
    </location>
</feature>
<dbReference type="Proteomes" id="UP000243723">
    <property type="component" value="Unassembled WGS sequence"/>
</dbReference>
<feature type="transmembrane region" description="Helical" evidence="2">
    <location>
        <begin position="224"/>
        <end position="246"/>
    </location>
</feature>
<evidence type="ECO:0000256" key="2">
    <source>
        <dbReference type="SAM" id="Phobius"/>
    </source>
</evidence>
<keyword evidence="5" id="KW-1185">Reference proteome</keyword>
<keyword evidence="2" id="KW-0472">Membrane</keyword>
<feature type="compositionally biased region" description="Low complexity" evidence="1">
    <location>
        <begin position="127"/>
        <end position="140"/>
    </location>
</feature>
<keyword evidence="2" id="KW-0812">Transmembrane</keyword>
<feature type="compositionally biased region" description="Acidic residues" evidence="1">
    <location>
        <begin position="375"/>
        <end position="389"/>
    </location>
</feature>
<feature type="compositionally biased region" description="Basic and acidic residues" evidence="1">
    <location>
        <begin position="39"/>
        <end position="69"/>
    </location>
</feature>
<dbReference type="SMART" id="SM00456">
    <property type="entry name" value="WW"/>
    <property type="match status" value="1"/>
</dbReference>
<dbReference type="OrthoDB" id="3946453at2759"/>
<dbReference type="InterPro" id="IPR001202">
    <property type="entry name" value="WW_dom"/>
</dbReference>
<gene>
    <name evidence="4" type="ORF">B9Z65_7938</name>
</gene>